<evidence type="ECO:0000313" key="2">
    <source>
        <dbReference type="Proteomes" id="UP000648801"/>
    </source>
</evidence>
<dbReference type="AlphaFoldDB" id="A0A916S3V4"/>
<name>A0A916S3V4_9BACT</name>
<comment type="caution">
    <text evidence="1">The sequence shown here is derived from an EMBL/GenBank/DDBJ whole genome shotgun (WGS) entry which is preliminary data.</text>
</comment>
<dbReference type="RefSeq" id="WP_229669090.1">
    <property type="nucleotide sequence ID" value="NZ_BMJB01000004.1"/>
</dbReference>
<protein>
    <submittedName>
        <fullName evidence="1">Uncharacterized protein</fullName>
    </submittedName>
</protein>
<gene>
    <name evidence="1" type="ORF">GCM10011507_34010</name>
</gene>
<dbReference type="Proteomes" id="UP000648801">
    <property type="component" value="Unassembled WGS sequence"/>
</dbReference>
<proteinExistence type="predicted"/>
<organism evidence="1 2">
    <name type="scientific">Edaphobacter acidisoli</name>
    <dbReference type="NCBI Taxonomy" id="2040573"/>
    <lineage>
        <taxon>Bacteria</taxon>
        <taxon>Pseudomonadati</taxon>
        <taxon>Acidobacteriota</taxon>
        <taxon>Terriglobia</taxon>
        <taxon>Terriglobales</taxon>
        <taxon>Acidobacteriaceae</taxon>
        <taxon>Edaphobacter</taxon>
    </lineage>
</organism>
<accession>A0A916S3V4</accession>
<keyword evidence="2" id="KW-1185">Reference proteome</keyword>
<reference evidence="1" key="1">
    <citation type="journal article" date="2014" name="Int. J. Syst. Evol. Microbiol.">
        <title>Complete genome sequence of Corynebacterium casei LMG S-19264T (=DSM 44701T), isolated from a smear-ripened cheese.</title>
        <authorList>
            <consortium name="US DOE Joint Genome Institute (JGI-PGF)"/>
            <person name="Walter F."/>
            <person name="Albersmeier A."/>
            <person name="Kalinowski J."/>
            <person name="Ruckert C."/>
        </authorList>
    </citation>
    <scope>NUCLEOTIDE SEQUENCE</scope>
    <source>
        <strain evidence="1">CGMCC 1.15447</strain>
    </source>
</reference>
<evidence type="ECO:0000313" key="1">
    <source>
        <dbReference type="EMBL" id="GGA79945.1"/>
    </source>
</evidence>
<sequence>MPFLCTGTLFARRSQLRVALFLSLLPSSLIVFASGPKVHTVTLGPVRHVAFTPTDATPDSKADETSSLRVRALYVDDRLKEWTTGEVHDITDRTFAVRRALRINDALPTDSSPHWMWQPGPWLTVDRVTGHITALHLPDFDSTVSDVVWYRDYAAYCGVGTTAKGGLYAVVAQVGARRAVVQKLIGQWPQTDHFMPVCQPAVWQRLPVRVTLKPTDGEATTYSVLGSTSIIEEGDNSDDN</sequence>
<dbReference type="EMBL" id="BMJB01000004">
    <property type="protein sequence ID" value="GGA79945.1"/>
    <property type="molecule type" value="Genomic_DNA"/>
</dbReference>
<reference evidence="1" key="2">
    <citation type="submission" date="2020-09" db="EMBL/GenBank/DDBJ databases">
        <authorList>
            <person name="Sun Q."/>
            <person name="Zhou Y."/>
        </authorList>
    </citation>
    <scope>NUCLEOTIDE SEQUENCE</scope>
    <source>
        <strain evidence="1">CGMCC 1.15447</strain>
    </source>
</reference>